<evidence type="ECO:0000313" key="3">
    <source>
        <dbReference type="Proteomes" id="UP000278962"/>
    </source>
</evidence>
<keyword evidence="1" id="KW-0812">Transmembrane</keyword>
<sequence length="155" mass="16528">MTDRLAAIGDDLERATRRHLGSHQRRRRRVLTGAVAVALLVPGAAVAGSLLTTGDVERSLPAGTKFLVGTTPTCTTVEEGIEYRCTIEGDFKAEVEDLKGTVEPTVDATSHVNGGCRSTRSDGREWRCYIGEEAVRQRIIGPDFLGAYSAGPGVG</sequence>
<organism evidence="2 3">
    <name type="scientific">Solirubrobacter pauli</name>
    <dbReference type="NCBI Taxonomy" id="166793"/>
    <lineage>
        <taxon>Bacteria</taxon>
        <taxon>Bacillati</taxon>
        <taxon>Actinomycetota</taxon>
        <taxon>Thermoleophilia</taxon>
        <taxon>Solirubrobacterales</taxon>
        <taxon>Solirubrobacteraceae</taxon>
        <taxon>Solirubrobacter</taxon>
    </lineage>
</organism>
<protein>
    <submittedName>
        <fullName evidence="2">Uncharacterized protein</fullName>
    </submittedName>
</protein>
<dbReference type="RefSeq" id="WP_121253370.1">
    <property type="nucleotide sequence ID" value="NZ_RBIL01000002.1"/>
</dbReference>
<dbReference type="OrthoDB" id="5243699at2"/>
<evidence type="ECO:0000313" key="2">
    <source>
        <dbReference type="EMBL" id="RKQ85994.1"/>
    </source>
</evidence>
<comment type="caution">
    <text evidence="2">The sequence shown here is derived from an EMBL/GenBank/DDBJ whole genome shotgun (WGS) entry which is preliminary data.</text>
</comment>
<dbReference type="Proteomes" id="UP000278962">
    <property type="component" value="Unassembled WGS sequence"/>
</dbReference>
<proteinExistence type="predicted"/>
<dbReference type="AlphaFoldDB" id="A0A660KYH1"/>
<accession>A0A660KYH1</accession>
<keyword evidence="1" id="KW-0472">Membrane</keyword>
<keyword evidence="1" id="KW-1133">Transmembrane helix</keyword>
<feature type="transmembrane region" description="Helical" evidence="1">
    <location>
        <begin position="30"/>
        <end position="51"/>
    </location>
</feature>
<gene>
    <name evidence="2" type="ORF">C8N24_4002</name>
</gene>
<evidence type="ECO:0000256" key="1">
    <source>
        <dbReference type="SAM" id="Phobius"/>
    </source>
</evidence>
<name>A0A660KYH1_9ACTN</name>
<keyword evidence="3" id="KW-1185">Reference proteome</keyword>
<reference evidence="2 3" key="1">
    <citation type="submission" date="2018-10" db="EMBL/GenBank/DDBJ databases">
        <title>Genomic Encyclopedia of Archaeal and Bacterial Type Strains, Phase II (KMG-II): from individual species to whole genera.</title>
        <authorList>
            <person name="Goeker M."/>
        </authorList>
    </citation>
    <scope>NUCLEOTIDE SEQUENCE [LARGE SCALE GENOMIC DNA]</scope>
    <source>
        <strain evidence="2 3">DSM 14954</strain>
    </source>
</reference>
<dbReference type="EMBL" id="RBIL01000002">
    <property type="protein sequence ID" value="RKQ85994.1"/>
    <property type="molecule type" value="Genomic_DNA"/>
</dbReference>